<keyword evidence="3" id="KW-1185">Reference proteome</keyword>
<organism evidence="2">
    <name type="scientific">Oryza brachyantha</name>
    <name type="common">malo sina</name>
    <dbReference type="NCBI Taxonomy" id="4533"/>
    <lineage>
        <taxon>Eukaryota</taxon>
        <taxon>Viridiplantae</taxon>
        <taxon>Streptophyta</taxon>
        <taxon>Embryophyta</taxon>
        <taxon>Tracheophyta</taxon>
        <taxon>Spermatophyta</taxon>
        <taxon>Magnoliopsida</taxon>
        <taxon>Liliopsida</taxon>
        <taxon>Poales</taxon>
        <taxon>Poaceae</taxon>
        <taxon>BOP clade</taxon>
        <taxon>Oryzoideae</taxon>
        <taxon>Oryzeae</taxon>
        <taxon>Oryzinae</taxon>
        <taxon>Oryza</taxon>
    </lineage>
</organism>
<evidence type="ECO:0000256" key="1">
    <source>
        <dbReference type="SAM" id="MobiDB-lite"/>
    </source>
</evidence>
<dbReference type="Gramene" id="OB03G32650.1">
    <property type="protein sequence ID" value="OB03G32650.1"/>
    <property type="gene ID" value="OB03G32650"/>
</dbReference>
<name>J3LQD9_ORYBR</name>
<dbReference type="AlphaFoldDB" id="J3LQD9"/>
<feature type="region of interest" description="Disordered" evidence="1">
    <location>
        <begin position="68"/>
        <end position="93"/>
    </location>
</feature>
<dbReference type="Proteomes" id="UP000006038">
    <property type="component" value="Chromosome 3"/>
</dbReference>
<dbReference type="EnsemblPlants" id="OB03G32650.1">
    <property type="protein sequence ID" value="OB03G32650.1"/>
    <property type="gene ID" value="OB03G32650"/>
</dbReference>
<evidence type="ECO:0000313" key="2">
    <source>
        <dbReference type="EnsemblPlants" id="OB03G32650.1"/>
    </source>
</evidence>
<protein>
    <submittedName>
        <fullName evidence="2">Uncharacterized protein</fullName>
    </submittedName>
</protein>
<evidence type="ECO:0000313" key="3">
    <source>
        <dbReference type="Proteomes" id="UP000006038"/>
    </source>
</evidence>
<reference evidence="2" key="2">
    <citation type="submission" date="2013-04" db="UniProtKB">
        <authorList>
            <consortium name="EnsemblPlants"/>
        </authorList>
    </citation>
    <scope>IDENTIFICATION</scope>
</reference>
<sequence>MIKPSQCKCPAPLIFSRGRGTRTTSDRDILLIATYQTEREASAISGSLRRPAMSTRIWKYQVSRQSMTAEARDSLKNSGKPENASVEKPVQVSRHRRLVTMYTNCAATMTHQLMLSMSDAPRRPRPSW</sequence>
<dbReference type="HOGENOM" id="CLU_1962989_0_0_1"/>
<proteinExistence type="predicted"/>
<accession>J3LQD9</accession>
<reference evidence="2" key="1">
    <citation type="journal article" date="2013" name="Nat. Commun.">
        <title>Whole-genome sequencing of Oryza brachyantha reveals mechanisms underlying Oryza genome evolution.</title>
        <authorList>
            <person name="Chen J."/>
            <person name="Huang Q."/>
            <person name="Gao D."/>
            <person name="Wang J."/>
            <person name="Lang Y."/>
            <person name="Liu T."/>
            <person name="Li B."/>
            <person name="Bai Z."/>
            <person name="Luis Goicoechea J."/>
            <person name="Liang C."/>
            <person name="Chen C."/>
            <person name="Zhang W."/>
            <person name="Sun S."/>
            <person name="Liao Y."/>
            <person name="Zhang X."/>
            <person name="Yang L."/>
            <person name="Song C."/>
            <person name="Wang M."/>
            <person name="Shi J."/>
            <person name="Liu G."/>
            <person name="Liu J."/>
            <person name="Zhou H."/>
            <person name="Zhou W."/>
            <person name="Yu Q."/>
            <person name="An N."/>
            <person name="Chen Y."/>
            <person name="Cai Q."/>
            <person name="Wang B."/>
            <person name="Liu B."/>
            <person name="Min J."/>
            <person name="Huang Y."/>
            <person name="Wu H."/>
            <person name="Li Z."/>
            <person name="Zhang Y."/>
            <person name="Yin Y."/>
            <person name="Song W."/>
            <person name="Jiang J."/>
            <person name="Jackson S.A."/>
            <person name="Wing R.A."/>
            <person name="Wang J."/>
            <person name="Chen M."/>
        </authorList>
    </citation>
    <scope>NUCLEOTIDE SEQUENCE [LARGE SCALE GENOMIC DNA]</scope>
    <source>
        <strain evidence="2">cv. IRGC 101232</strain>
    </source>
</reference>